<dbReference type="PANTHER" id="PTHR31642:SF160">
    <property type="entry name" value="HXXXD-TYPE ACYL-TRANSFERASE FAMILY PROTEIN"/>
    <property type="match status" value="1"/>
</dbReference>
<comment type="caution">
    <text evidence="2">The sequence shown here is derived from an EMBL/GenBank/DDBJ whole genome shotgun (WGS) entry which is preliminary data.</text>
</comment>
<dbReference type="EMBL" id="BJWL01000020">
    <property type="protein sequence ID" value="GFZ08523.1"/>
    <property type="molecule type" value="Genomic_DNA"/>
</dbReference>
<protein>
    <recommendedName>
        <fullName evidence="4">HXXXD-type acyl-transferase family protein</fullName>
    </recommendedName>
</protein>
<dbReference type="InterPro" id="IPR023213">
    <property type="entry name" value="CAT-like_dom_sf"/>
</dbReference>
<comment type="similarity">
    <text evidence="1">Belongs to the plant acyltransferase family.</text>
</comment>
<dbReference type="Pfam" id="PF02458">
    <property type="entry name" value="Transferase"/>
    <property type="match status" value="1"/>
</dbReference>
<evidence type="ECO:0000313" key="3">
    <source>
        <dbReference type="Proteomes" id="UP000585474"/>
    </source>
</evidence>
<dbReference type="Proteomes" id="UP000585474">
    <property type="component" value="Unassembled WGS sequence"/>
</dbReference>
<organism evidence="2 3">
    <name type="scientific">Actinidia rufa</name>
    <dbReference type="NCBI Taxonomy" id="165716"/>
    <lineage>
        <taxon>Eukaryota</taxon>
        <taxon>Viridiplantae</taxon>
        <taxon>Streptophyta</taxon>
        <taxon>Embryophyta</taxon>
        <taxon>Tracheophyta</taxon>
        <taxon>Spermatophyta</taxon>
        <taxon>Magnoliopsida</taxon>
        <taxon>eudicotyledons</taxon>
        <taxon>Gunneridae</taxon>
        <taxon>Pentapetalae</taxon>
        <taxon>asterids</taxon>
        <taxon>Ericales</taxon>
        <taxon>Actinidiaceae</taxon>
        <taxon>Actinidia</taxon>
    </lineage>
</organism>
<gene>
    <name evidence="2" type="ORF">Acr_20g0003310</name>
</gene>
<evidence type="ECO:0008006" key="4">
    <source>
        <dbReference type="Google" id="ProtNLM"/>
    </source>
</evidence>
<proteinExistence type="inferred from homology"/>
<dbReference type="AlphaFoldDB" id="A0A7J0GCL0"/>
<dbReference type="Gene3D" id="3.30.559.10">
    <property type="entry name" value="Chloramphenicol acetyltransferase-like domain"/>
    <property type="match status" value="1"/>
</dbReference>
<accession>A0A7J0GCL0</accession>
<dbReference type="PANTHER" id="PTHR31642">
    <property type="entry name" value="TRICHOTHECENE 3-O-ACETYLTRANSFERASE"/>
    <property type="match status" value="1"/>
</dbReference>
<evidence type="ECO:0000313" key="2">
    <source>
        <dbReference type="EMBL" id="GFZ08523.1"/>
    </source>
</evidence>
<reference evidence="2 3" key="1">
    <citation type="submission" date="2019-07" db="EMBL/GenBank/DDBJ databases">
        <title>De Novo Assembly of kiwifruit Actinidia rufa.</title>
        <authorList>
            <person name="Sugita-Konishi S."/>
            <person name="Sato K."/>
            <person name="Mori E."/>
            <person name="Abe Y."/>
            <person name="Kisaki G."/>
            <person name="Hamano K."/>
            <person name="Suezawa K."/>
            <person name="Otani M."/>
            <person name="Fukuda T."/>
            <person name="Manabe T."/>
            <person name="Gomi K."/>
            <person name="Tabuchi M."/>
            <person name="Akimitsu K."/>
            <person name="Kataoka I."/>
        </authorList>
    </citation>
    <scope>NUCLEOTIDE SEQUENCE [LARGE SCALE GENOMIC DNA]</scope>
    <source>
        <strain evidence="3">cv. Fuchu</strain>
    </source>
</reference>
<dbReference type="GO" id="GO:0016747">
    <property type="term" value="F:acyltransferase activity, transferring groups other than amino-acyl groups"/>
    <property type="evidence" value="ECO:0007669"/>
    <property type="project" value="TreeGrafter"/>
</dbReference>
<dbReference type="InterPro" id="IPR050317">
    <property type="entry name" value="Plant_Fungal_Acyltransferase"/>
</dbReference>
<evidence type="ECO:0000256" key="1">
    <source>
        <dbReference type="ARBA" id="ARBA00009861"/>
    </source>
</evidence>
<keyword evidence="3" id="KW-1185">Reference proteome</keyword>
<sequence>MEVEGADHGSNEVNFTKKTIVKATGHVPEPHSLTLSNLDLLSGHFPATYFYIYGNPLVANFASIVDALIISLAKTVRHFYPFAGQIVPNPSTSEPEIISDNTGALVVEAHANITLQELNFYILNQSVEGKLVSINHDFPLQIQVTCYTCGGILITFTFDHALRDASAFGKFLVTWSEIATNKDISSVPDHWRYLHARVPPTYDP</sequence>
<dbReference type="OrthoDB" id="1862401at2759"/>
<name>A0A7J0GCL0_9ERIC</name>